<gene>
    <name evidence="1" type="ORF">GKC30_02655</name>
</gene>
<keyword evidence="2" id="KW-1185">Reference proteome</keyword>
<reference evidence="1 2" key="1">
    <citation type="submission" date="2019-11" db="EMBL/GenBank/DDBJ databases">
        <title>Pseudodesulfovibrio alkaliphilus, sp. nov., an alkaliphilic sulfate-reducing bacteria from mud volcano of Taman peninsula, Russia.</title>
        <authorList>
            <person name="Frolova A."/>
            <person name="Merkel A.Y."/>
            <person name="Slobodkin A.I."/>
        </authorList>
    </citation>
    <scope>NUCLEOTIDE SEQUENCE [LARGE SCALE GENOMIC DNA]</scope>
    <source>
        <strain evidence="1 2">F-1</strain>
    </source>
</reference>
<comment type="caution">
    <text evidence="1">The sequence shown here is derived from an EMBL/GenBank/DDBJ whole genome shotgun (WGS) entry which is preliminary data.</text>
</comment>
<dbReference type="RefSeq" id="WP_155932142.1">
    <property type="nucleotide sequence ID" value="NZ_WODC01000001.1"/>
</dbReference>
<dbReference type="EMBL" id="WODC01000001">
    <property type="protein sequence ID" value="MUM76531.1"/>
    <property type="molecule type" value="Genomic_DNA"/>
</dbReference>
<name>A0A7K1KKR2_9BACT</name>
<proteinExistence type="predicted"/>
<organism evidence="1 2">
    <name type="scientific">Pseudodesulfovibrio alkaliphilus</name>
    <dbReference type="NCBI Taxonomy" id="2661613"/>
    <lineage>
        <taxon>Bacteria</taxon>
        <taxon>Pseudomonadati</taxon>
        <taxon>Thermodesulfobacteriota</taxon>
        <taxon>Desulfovibrionia</taxon>
        <taxon>Desulfovibrionales</taxon>
        <taxon>Desulfovibrionaceae</taxon>
    </lineage>
</organism>
<evidence type="ECO:0000313" key="1">
    <source>
        <dbReference type="EMBL" id="MUM76531.1"/>
    </source>
</evidence>
<dbReference type="AlphaFoldDB" id="A0A7K1KKR2"/>
<protein>
    <submittedName>
        <fullName evidence="1">Uncharacterized protein</fullName>
    </submittedName>
</protein>
<evidence type="ECO:0000313" key="2">
    <source>
        <dbReference type="Proteomes" id="UP000461162"/>
    </source>
</evidence>
<accession>A0A7K1KKR2</accession>
<sequence length="58" mass="6319">MPSPFSGLGHSLEAVEVIALDMRPRWAVQGEPEAIAVPPLKVHGYGLLLTLSREIRGR</sequence>
<dbReference type="Proteomes" id="UP000461162">
    <property type="component" value="Unassembled WGS sequence"/>
</dbReference>